<evidence type="ECO:0000313" key="9">
    <source>
        <dbReference type="EMBL" id="PLW19835.1"/>
    </source>
</evidence>
<comment type="caution">
    <text evidence="9">The sequence shown here is derived from an EMBL/GenBank/DDBJ whole genome shotgun (WGS) entry which is preliminary data.</text>
</comment>
<evidence type="ECO:0000256" key="4">
    <source>
        <dbReference type="ARBA" id="ARBA00023015"/>
    </source>
</evidence>
<gene>
    <name evidence="10" type="ORF">PCASD_03834</name>
    <name evidence="9" type="ORF">PCASD_17210</name>
</gene>
<organism evidence="9 11">
    <name type="scientific">Puccinia coronata f. sp. avenae</name>
    <dbReference type="NCBI Taxonomy" id="200324"/>
    <lineage>
        <taxon>Eukaryota</taxon>
        <taxon>Fungi</taxon>
        <taxon>Dikarya</taxon>
        <taxon>Basidiomycota</taxon>
        <taxon>Pucciniomycotina</taxon>
        <taxon>Pucciniomycetes</taxon>
        <taxon>Pucciniales</taxon>
        <taxon>Pucciniaceae</taxon>
        <taxon>Puccinia</taxon>
    </lineage>
</organism>
<reference evidence="9 11" key="1">
    <citation type="submission" date="2017-11" db="EMBL/GenBank/DDBJ databases">
        <title>De novo assembly and phasing of dikaryotic genomes from two isolates of Puccinia coronata f. sp. avenae, the causal agent of oat crown rust.</title>
        <authorList>
            <person name="Miller M.E."/>
            <person name="Zhang Y."/>
            <person name="Omidvar V."/>
            <person name="Sperschneider J."/>
            <person name="Schwessinger B."/>
            <person name="Raley C."/>
            <person name="Palmer J.M."/>
            <person name="Garnica D."/>
            <person name="Upadhyaya N."/>
            <person name="Rathjen J."/>
            <person name="Taylor J.M."/>
            <person name="Park R.F."/>
            <person name="Dodds P.N."/>
            <person name="Hirsch C.D."/>
            <person name="Kianian S.F."/>
            <person name="Figueroa M."/>
        </authorList>
    </citation>
    <scope>NUCLEOTIDE SEQUENCE [LARGE SCALE GENOMIC DNA]</scope>
    <source>
        <strain evidence="9">12SD80</strain>
    </source>
</reference>
<proteinExistence type="inferred from homology"/>
<comment type="subcellular location">
    <subcellularLocation>
        <location evidence="1">Nucleus</location>
    </subcellularLocation>
</comment>
<keyword evidence="4" id="KW-0805">Transcription regulation</keyword>
<evidence type="ECO:0000256" key="6">
    <source>
        <dbReference type="ARBA" id="ARBA00023242"/>
    </source>
</evidence>
<keyword evidence="5" id="KW-0804">Transcription</keyword>
<evidence type="ECO:0000313" key="11">
    <source>
        <dbReference type="Proteomes" id="UP000235392"/>
    </source>
</evidence>
<evidence type="ECO:0000256" key="7">
    <source>
        <dbReference type="SAM" id="MobiDB-lite"/>
    </source>
</evidence>
<accession>A0A2N5T2Z2</accession>
<dbReference type="PANTHER" id="PTHR13581">
    <property type="entry name" value="MRG-BINDING PROTEIN"/>
    <property type="match status" value="1"/>
</dbReference>
<dbReference type="GO" id="GO:0006357">
    <property type="term" value="P:regulation of transcription by RNA polymerase II"/>
    <property type="evidence" value="ECO:0007669"/>
    <property type="project" value="TreeGrafter"/>
</dbReference>
<dbReference type="GO" id="GO:0005634">
    <property type="term" value="C:nucleus"/>
    <property type="evidence" value="ECO:0007669"/>
    <property type="project" value="UniProtKB-SubCell"/>
</dbReference>
<dbReference type="EMBL" id="PGCI01000708">
    <property type="protein sequence ID" value="PLW19835.1"/>
    <property type="molecule type" value="Genomic_DNA"/>
</dbReference>
<evidence type="ECO:0000313" key="10">
    <source>
        <dbReference type="EMBL" id="PLW44274.1"/>
    </source>
</evidence>
<evidence type="ECO:0000256" key="1">
    <source>
        <dbReference type="ARBA" id="ARBA00004123"/>
    </source>
</evidence>
<evidence type="ECO:0000256" key="8">
    <source>
        <dbReference type="SAM" id="Phobius"/>
    </source>
</evidence>
<feature type="compositionally biased region" description="Acidic residues" evidence="7">
    <location>
        <begin position="195"/>
        <end position="244"/>
    </location>
</feature>
<dbReference type="InterPro" id="IPR012423">
    <property type="entry name" value="Eaf7/MRGBP"/>
</dbReference>
<feature type="transmembrane region" description="Helical" evidence="8">
    <location>
        <begin position="339"/>
        <end position="358"/>
    </location>
</feature>
<comment type="similarity">
    <text evidence="2">Belongs to the EAF7 family.</text>
</comment>
<evidence type="ECO:0000256" key="5">
    <source>
        <dbReference type="ARBA" id="ARBA00023163"/>
    </source>
</evidence>
<keyword evidence="3" id="KW-0156">Chromatin regulator</keyword>
<name>A0A2N5T2Z2_9BASI</name>
<keyword evidence="8" id="KW-0472">Membrane</keyword>
<protein>
    <recommendedName>
        <fullName evidence="12">Chromatin modification-related protein EAF7</fullName>
    </recommendedName>
</protein>
<feature type="region of interest" description="Disordered" evidence="7">
    <location>
        <begin position="133"/>
        <end position="310"/>
    </location>
</feature>
<keyword evidence="6" id="KW-0539">Nucleus</keyword>
<dbReference type="GO" id="GO:0006325">
    <property type="term" value="P:chromatin organization"/>
    <property type="evidence" value="ECO:0007669"/>
    <property type="project" value="UniProtKB-KW"/>
</dbReference>
<dbReference type="GO" id="GO:0035267">
    <property type="term" value="C:NuA4 histone acetyltransferase complex"/>
    <property type="evidence" value="ECO:0007669"/>
    <property type="project" value="TreeGrafter"/>
</dbReference>
<evidence type="ECO:0000256" key="2">
    <source>
        <dbReference type="ARBA" id="ARBA00007117"/>
    </source>
</evidence>
<keyword evidence="8" id="KW-1133">Transmembrane helix</keyword>
<dbReference type="Proteomes" id="UP000235392">
    <property type="component" value="Unassembled WGS sequence"/>
</dbReference>
<evidence type="ECO:0008006" key="12">
    <source>
        <dbReference type="Google" id="ProtNLM"/>
    </source>
</evidence>
<dbReference type="AlphaFoldDB" id="A0A2N5T2Z2"/>
<keyword evidence="8" id="KW-0812">Transmembrane</keyword>
<feature type="compositionally biased region" description="Low complexity" evidence="7">
    <location>
        <begin position="254"/>
        <end position="302"/>
    </location>
</feature>
<evidence type="ECO:0000256" key="3">
    <source>
        <dbReference type="ARBA" id="ARBA00022853"/>
    </source>
</evidence>
<dbReference type="EMBL" id="PGCI01000059">
    <property type="protein sequence ID" value="PLW44274.1"/>
    <property type="molecule type" value="Genomic_DNA"/>
</dbReference>
<feature type="compositionally biased region" description="Polar residues" evidence="7">
    <location>
        <begin position="167"/>
        <end position="180"/>
    </location>
</feature>
<sequence length="363" mass="41252">MGSTTTEASTHPTHILSTTDGETAFFRSIIRYRPRGANRHFSMVGMCKDLERELHTVIPSEEIWSTLRSCYDLDILAEMEPDESEEIDRSKSTPEILRSKQHTLFREFQLPIHPSVPPEQSFLKLVDERRLELDHPSPEQRSPKVVHSPRRRTTTNSLKLHIDRSSHSSSKYLNTPSAKSTTDHRQGDSILQEGMESDLTEQEDYEEEEDEDEEKEHEGHEDEDEEEREQEEEDDEDDDDDEPVPEPRSKKQKTSNSNSKASTSDSLTKVATTSRSRSTGNSNKTPTNNNMSISSNTTSTSRSRTRARSKRAAKLLGMRRVGLELLVTGLFTGQPAPTVRLLLLIFFLALAATQQRIFKGRAV</sequence>
<dbReference type="PANTHER" id="PTHR13581:SF5">
    <property type="entry name" value="MRG_MORF4L-BINDING PROTEIN"/>
    <property type="match status" value="1"/>
</dbReference>
<dbReference type="Pfam" id="PF07904">
    <property type="entry name" value="Eaf7"/>
    <property type="match status" value="1"/>
</dbReference>
<feature type="compositionally biased region" description="Basic and acidic residues" evidence="7">
    <location>
        <begin position="133"/>
        <end position="142"/>
    </location>
</feature>